<name>I4F295_MODI5</name>
<feature type="region of interest" description="Disordered" evidence="1">
    <location>
        <begin position="1"/>
        <end position="83"/>
    </location>
</feature>
<protein>
    <submittedName>
        <fullName evidence="2">Uncharacterized protein</fullName>
    </submittedName>
</protein>
<proteinExistence type="predicted"/>
<dbReference type="OMA" id="GGKHGQL"/>
<dbReference type="OrthoDB" id="5194833at2"/>
<evidence type="ECO:0000313" key="2">
    <source>
        <dbReference type="EMBL" id="CCH89758.1"/>
    </source>
</evidence>
<dbReference type="STRING" id="477641.MODMU_4374"/>
<evidence type="ECO:0000313" key="3">
    <source>
        <dbReference type="Proteomes" id="UP000006461"/>
    </source>
</evidence>
<accession>I4F295</accession>
<dbReference type="EMBL" id="FO203431">
    <property type="protein sequence ID" value="CCH89758.1"/>
    <property type="molecule type" value="Genomic_DNA"/>
</dbReference>
<reference evidence="2 3" key="1">
    <citation type="journal article" date="2012" name="J. Bacteriol.">
        <title>Genome Sequence of Radiation-Resistant Modestobacter marinus Strain BC501, a Representative Actinobacterium That Thrives on Calcareous Stone Surfaces.</title>
        <authorList>
            <person name="Normand P."/>
            <person name="Gury J."/>
            <person name="Pujic P."/>
            <person name="Chouaia B."/>
            <person name="Crotti E."/>
            <person name="Brusetti L."/>
            <person name="Daffonchio D."/>
            <person name="Vacherie B."/>
            <person name="Barbe V."/>
            <person name="Medigue C."/>
            <person name="Calteau A."/>
            <person name="Ghodhbane-Gtari F."/>
            <person name="Essoussi I."/>
            <person name="Nouioui I."/>
            <person name="Abbassi-Ghozzi I."/>
            <person name="Gtari M."/>
        </authorList>
    </citation>
    <scope>NUCLEOTIDE SEQUENCE [LARGE SCALE GENOMIC DNA]</scope>
    <source>
        <strain evidence="3">BC 501</strain>
    </source>
</reference>
<keyword evidence="3" id="KW-1185">Reference proteome</keyword>
<gene>
    <name evidence="2" type="ordered locus">MODMU_4374</name>
</gene>
<evidence type="ECO:0000256" key="1">
    <source>
        <dbReference type="SAM" id="MobiDB-lite"/>
    </source>
</evidence>
<dbReference type="HOGENOM" id="CLU_2584750_0_0_11"/>
<dbReference type="AlphaFoldDB" id="I4F295"/>
<organism evidence="2 3">
    <name type="scientific">Modestobacter italicus (strain DSM 44449 / CECT 9708 / BC 501)</name>
    <dbReference type="NCBI Taxonomy" id="2732864"/>
    <lineage>
        <taxon>Bacteria</taxon>
        <taxon>Bacillati</taxon>
        <taxon>Actinomycetota</taxon>
        <taxon>Actinomycetes</taxon>
        <taxon>Geodermatophilales</taxon>
        <taxon>Geodermatophilaceae</taxon>
        <taxon>Modestobacter</taxon>
    </lineage>
</organism>
<dbReference type="Proteomes" id="UP000006461">
    <property type="component" value="Chromosome"/>
</dbReference>
<sequence>MTEAVDPDPFDPAGAPGGTTLGGRAEPADGDPTAGGKRGDIGTTESIAADEPDDGSSYPVGGGTVAEESDAAPVADPGPDGTS</sequence>
<dbReference type="KEGG" id="mmar:MODMU_4374"/>